<evidence type="ECO:0000313" key="1">
    <source>
        <dbReference type="EMBL" id="RHN51572.1"/>
    </source>
</evidence>
<dbReference type="Proteomes" id="UP000265566">
    <property type="component" value="Chromosome 6"/>
</dbReference>
<proteinExistence type="predicted"/>
<organism evidence="1 2">
    <name type="scientific">Medicago truncatula</name>
    <name type="common">Barrel medic</name>
    <name type="synonym">Medicago tribuloides</name>
    <dbReference type="NCBI Taxonomy" id="3880"/>
    <lineage>
        <taxon>Eukaryota</taxon>
        <taxon>Viridiplantae</taxon>
        <taxon>Streptophyta</taxon>
        <taxon>Embryophyta</taxon>
        <taxon>Tracheophyta</taxon>
        <taxon>Spermatophyta</taxon>
        <taxon>Magnoliopsida</taxon>
        <taxon>eudicotyledons</taxon>
        <taxon>Gunneridae</taxon>
        <taxon>Pentapetalae</taxon>
        <taxon>rosids</taxon>
        <taxon>fabids</taxon>
        <taxon>Fabales</taxon>
        <taxon>Fabaceae</taxon>
        <taxon>Papilionoideae</taxon>
        <taxon>50 kb inversion clade</taxon>
        <taxon>NPAAA clade</taxon>
        <taxon>Hologalegina</taxon>
        <taxon>IRL clade</taxon>
        <taxon>Trifolieae</taxon>
        <taxon>Medicago</taxon>
    </lineage>
</organism>
<sequence>MGSQNVTMMHVDHPESTNIQVLPGQSETEVIETHLPAAREIESSPNVENLFSYNMMMLQSDQPMSSNAQVYSNESQILPSRNKLIGNTDEDEEIMIPNMTGMSDDFLLDFNHLNGSFLFP</sequence>
<protein>
    <submittedName>
        <fullName evidence="1">Uncharacterized protein</fullName>
    </submittedName>
</protein>
<gene>
    <name evidence="1" type="ORF">MtrunA17_Chr6g0470161</name>
</gene>
<evidence type="ECO:0000313" key="2">
    <source>
        <dbReference type="Proteomes" id="UP000265566"/>
    </source>
</evidence>
<dbReference type="Gramene" id="rna36036">
    <property type="protein sequence ID" value="RHN51572.1"/>
    <property type="gene ID" value="gene36036"/>
</dbReference>
<dbReference type="AlphaFoldDB" id="A0A396HE15"/>
<dbReference type="EMBL" id="PSQE01000006">
    <property type="protein sequence ID" value="RHN51572.1"/>
    <property type="molecule type" value="Genomic_DNA"/>
</dbReference>
<accession>A0A396HE15</accession>
<comment type="caution">
    <text evidence="1">The sequence shown here is derived from an EMBL/GenBank/DDBJ whole genome shotgun (WGS) entry which is preliminary data.</text>
</comment>
<name>A0A396HE15_MEDTR</name>
<reference evidence="2" key="1">
    <citation type="journal article" date="2018" name="Nat. Plants">
        <title>Whole-genome landscape of Medicago truncatula symbiotic genes.</title>
        <authorList>
            <person name="Pecrix Y."/>
            <person name="Staton S.E."/>
            <person name="Sallet E."/>
            <person name="Lelandais-Briere C."/>
            <person name="Moreau S."/>
            <person name="Carrere S."/>
            <person name="Blein T."/>
            <person name="Jardinaud M.F."/>
            <person name="Latrasse D."/>
            <person name="Zouine M."/>
            <person name="Zahm M."/>
            <person name="Kreplak J."/>
            <person name="Mayjonade B."/>
            <person name="Satge C."/>
            <person name="Perez M."/>
            <person name="Cauet S."/>
            <person name="Marande W."/>
            <person name="Chantry-Darmon C."/>
            <person name="Lopez-Roques C."/>
            <person name="Bouchez O."/>
            <person name="Berard A."/>
            <person name="Debelle F."/>
            <person name="Munos S."/>
            <person name="Bendahmane A."/>
            <person name="Berges H."/>
            <person name="Niebel A."/>
            <person name="Buitink J."/>
            <person name="Frugier F."/>
            <person name="Benhamed M."/>
            <person name="Crespi M."/>
            <person name="Gouzy J."/>
            <person name="Gamas P."/>
        </authorList>
    </citation>
    <scope>NUCLEOTIDE SEQUENCE [LARGE SCALE GENOMIC DNA]</scope>
    <source>
        <strain evidence="2">cv. Jemalong A17</strain>
    </source>
</reference>